<dbReference type="Gene3D" id="3.90.1200.10">
    <property type="match status" value="1"/>
</dbReference>
<dbReference type="EMBL" id="JBBHJZ010000003">
    <property type="protein sequence ID" value="MEJ5977944.1"/>
    <property type="molecule type" value="Genomic_DNA"/>
</dbReference>
<name>A0ABU8RYY9_9SPHN</name>
<organism evidence="1 2">
    <name type="scientific">Novosphingobium anseongense</name>
    <dbReference type="NCBI Taxonomy" id="3133436"/>
    <lineage>
        <taxon>Bacteria</taxon>
        <taxon>Pseudomonadati</taxon>
        <taxon>Pseudomonadota</taxon>
        <taxon>Alphaproteobacteria</taxon>
        <taxon>Sphingomonadales</taxon>
        <taxon>Sphingomonadaceae</taxon>
        <taxon>Novosphingobium</taxon>
    </lineage>
</organism>
<protein>
    <recommendedName>
        <fullName evidence="3">Aminoglycoside phosphotransferase domain-containing protein</fullName>
    </recommendedName>
</protein>
<comment type="caution">
    <text evidence="1">The sequence shown here is derived from an EMBL/GenBank/DDBJ whole genome shotgun (WGS) entry which is preliminary data.</text>
</comment>
<reference evidence="1 2" key="1">
    <citation type="submission" date="2024-03" db="EMBL/GenBank/DDBJ databases">
        <authorList>
            <person name="Jo J.-H."/>
        </authorList>
    </citation>
    <scope>NUCLEOTIDE SEQUENCE [LARGE SCALE GENOMIC DNA]</scope>
    <source>
        <strain evidence="1 2">PS1R-30</strain>
    </source>
</reference>
<dbReference type="SUPFAM" id="SSF56112">
    <property type="entry name" value="Protein kinase-like (PK-like)"/>
    <property type="match status" value="1"/>
</dbReference>
<dbReference type="Proteomes" id="UP001361239">
    <property type="component" value="Unassembled WGS sequence"/>
</dbReference>
<proteinExistence type="predicted"/>
<gene>
    <name evidence="1" type="ORF">WG901_14940</name>
</gene>
<keyword evidence="2" id="KW-1185">Reference proteome</keyword>
<accession>A0ABU8RYY9</accession>
<dbReference type="RefSeq" id="WP_339587891.1">
    <property type="nucleotide sequence ID" value="NZ_JBBHJZ010000003.1"/>
</dbReference>
<evidence type="ECO:0008006" key="3">
    <source>
        <dbReference type="Google" id="ProtNLM"/>
    </source>
</evidence>
<evidence type="ECO:0000313" key="1">
    <source>
        <dbReference type="EMBL" id="MEJ5977944.1"/>
    </source>
</evidence>
<evidence type="ECO:0000313" key="2">
    <source>
        <dbReference type="Proteomes" id="UP001361239"/>
    </source>
</evidence>
<sequence>MTIDPSPALPLPVTIDEIDLAWLTRALRTHAPEAGLRGFEIVEVDHGTCTKIRIALDLDDAARAAGIAERVILKGGFEPHSRQMHYMHGFEVHAYADVLPVLKLPSPAAYFAGFDEARQQGIVILEDLTLRGVEFCHPLVPNGVEQVSRRLIELARFHAKTWGSPELDPGGRWGFLGVCIPETGGHMRQFLDPVVWQSFVDLSRGRAASVHFHDPRWMAEALDKLHRLAKRLPHALLHGDTHLGNLYREADGTPGFFDSLPHRWPGIQEVAYHVAGALDPIERRQAERELVALYLDELAASGVTPPSLEESMRHYAAFLAFGYCIFLVNASAFQPEAINTAYTARFSAAMVDNDTIGVLAALE</sequence>
<dbReference type="InterPro" id="IPR011009">
    <property type="entry name" value="Kinase-like_dom_sf"/>
</dbReference>